<evidence type="ECO:0000256" key="1">
    <source>
        <dbReference type="SAM" id="SignalP"/>
    </source>
</evidence>
<accession>A0A668AM26</accession>
<dbReference type="GeneTree" id="ENSGT00730000114327"/>
<dbReference type="Proteomes" id="UP000472263">
    <property type="component" value="Chromosome 3"/>
</dbReference>
<reference evidence="2" key="3">
    <citation type="submission" date="2025-09" db="UniProtKB">
        <authorList>
            <consortium name="Ensembl"/>
        </authorList>
    </citation>
    <scope>IDENTIFICATION</scope>
</reference>
<proteinExistence type="predicted"/>
<organism evidence="2 3">
    <name type="scientific">Myripristis murdjan</name>
    <name type="common">pinecone soldierfish</name>
    <dbReference type="NCBI Taxonomy" id="586833"/>
    <lineage>
        <taxon>Eukaryota</taxon>
        <taxon>Metazoa</taxon>
        <taxon>Chordata</taxon>
        <taxon>Craniata</taxon>
        <taxon>Vertebrata</taxon>
        <taxon>Euteleostomi</taxon>
        <taxon>Actinopterygii</taxon>
        <taxon>Neopterygii</taxon>
        <taxon>Teleostei</taxon>
        <taxon>Neoteleostei</taxon>
        <taxon>Acanthomorphata</taxon>
        <taxon>Holocentriformes</taxon>
        <taxon>Holocentridae</taxon>
        <taxon>Myripristis</taxon>
    </lineage>
</organism>
<protein>
    <recommendedName>
        <fullName evidence="4">UPAR/Ly6 domain-containing protein</fullName>
    </recommendedName>
</protein>
<dbReference type="InterPro" id="IPR045860">
    <property type="entry name" value="Snake_toxin-like_sf"/>
</dbReference>
<dbReference type="AlphaFoldDB" id="A0A668AM26"/>
<evidence type="ECO:0000313" key="3">
    <source>
        <dbReference type="Proteomes" id="UP000472263"/>
    </source>
</evidence>
<name>A0A668AM26_9TELE</name>
<evidence type="ECO:0000313" key="2">
    <source>
        <dbReference type="Ensembl" id="ENSMMDP00005054482.1"/>
    </source>
</evidence>
<dbReference type="Ensembl" id="ENSMMDT00005055530.1">
    <property type="protein sequence ID" value="ENSMMDP00005054482.1"/>
    <property type="gene ID" value="ENSMMDG00005024437.1"/>
</dbReference>
<feature type="signal peptide" evidence="1">
    <location>
        <begin position="1"/>
        <end position="15"/>
    </location>
</feature>
<reference evidence="2" key="2">
    <citation type="submission" date="2025-08" db="UniProtKB">
        <authorList>
            <consortium name="Ensembl"/>
        </authorList>
    </citation>
    <scope>IDENTIFICATION</scope>
</reference>
<dbReference type="InParanoid" id="A0A668AM26"/>
<dbReference type="Gene3D" id="2.10.60.10">
    <property type="entry name" value="CD59"/>
    <property type="match status" value="1"/>
</dbReference>
<keyword evidence="3" id="KW-1185">Reference proteome</keyword>
<keyword evidence="1" id="KW-0732">Signal</keyword>
<feature type="chain" id="PRO_5025418045" description="UPAR/Ly6 domain-containing protein" evidence="1">
    <location>
        <begin position="16"/>
        <end position="164"/>
    </location>
</feature>
<sequence length="164" mass="17897">MSFPLLCLFFQFTSSFHFNIKPHFYFAVQQMGSSLLINTKSCVPPSLCDVGNGTFSGSLGFMRVVGSVRCCDTDNCNSQTLPIPADQESNGFECYSCDSSTCRHKIQCVGSSCGFSELDSMIIPGFNFTDGPTCCEGNFCNSVSTTRLSVFPLLLGLISLIFIY</sequence>
<evidence type="ECO:0008006" key="4">
    <source>
        <dbReference type="Google" id="ProtNLM"/>
    </source>
</evidence>
<reference evidence="2" key="1">
    <citation type="submission" date="2019-06" db="EMBL/GenBank/DDBJ databases">
        <authorList>
            <consortium name="Wellcome Sanger Institute Data Sharing"/>
        </authorList>
    </citation>
    <scope>NUCLEOTIDE SEQUENCE [LARGE SCALE GENOMIC DNA]</scope>
</reference>